<dbReference type="EMBL" id="AAOJ01000004">
    <property type="protein sequence ID" value="EAS63905.1"/>
    <property type="molecule type" value="Genomic_DNA"/>
</dbReference>
<name>Q1ZPQ5_PHOAS</name>
<dbReference type="HOGENOM" id="CLU_3383185_0_0_6"/>
<dbReference type="Proteomes" id="UP000001603">
    <property type="component" value="Unassembled WGS sequence"/>
</dbReference>
<gene>
    <name evidence="1" type="ORF">VAS14_16666</name>
</gene>
<reference evidence="1 2" key="1">
    <citation type="journal article" date="2009" name="Proc. Natl. Acad. Sci. U.S.A.">
        <title>The genomic basis of trophic strategy in marine bacteria.</title>
        <authorList>
            <person name="Lauro F.M."/>
            <person name="McDougald D."/>
            <person name="Thomas T."/>
            <person name="Williams T.J."/>
            <person name="Egan S."/>
            <person name="Rice S."/>
            <person name="DeMaere M.Z."/>
            <person name="Ting L."/>
            <person name="Ertan H."/>
            <person name="Johnson J."/>
            <person name="Ferriera S."/>
            <person name="Lapidus A."/>
            <person name="Anderson I."/>
            <person name="Kyrpides N."/>
            <person name="Munk A.C."/>
            <person name="Detter C."/>
            <person name="Han C.S."/>
            <person name="Brown M.V."/>
            <person name="Robb F.T."/>
            <person name="Kjelleberg S."/>
            <person name="Cavicchioli R."/>
        </authorList>
    </citation>
    <scope>NUCLEOTIDE SEQUENCE [LARGE SCALE GENOMIC DNA]</scope>
    <source>
        <strain evidence="1 2">S14</strain>
    </source>
</reference>
<proteinExistence type="predicted"/>
<keyword evidence="1" id="KW-0966">Cell projection</keyword>
<keyword evidence="1" id="KW-0282">Flagellum</keyword>
<keyword evidence="1" id="KW-0969">Cilium</keyword>
<sequence length="33" mass="3766">MALKFWLSLERIISVIDSDVLIDVQSTQAIIFT</sequence>
<evidence type="ECO:0000313" key="2">
    <source>
        <dbReference type="Proteomes" id="UP000001603"/>
    </source>
</evidence>
<dbReference type="AlphaFoldDB" id="Q1ZPQ5"/>
<organism evidence="1 2">
    <name type="scientific">Photobacterium angustum (strain S14 / CCUG 15956)</name>
    <name type="common">Vibrio sp. (strain S14 / CCUG 15956)</name>
    <dbReference type="NCBI Taxonomy" id="314292"/>
    <lineage>
        <taxon>Bacteria</taxon>
        <taxon>Pseudomonadati</taxon>
        <taxon>Pseudomonadota</taxon>
        <taxon>Gammaproteobacteria</taxon>
        <taxon>Vibrionales</taxon>
        <taxon>Vibrionaceae</taxon>
        <taxon>Photobacterium</taxon>
    </lineage>
</organism>
<comment type="caution">
    <text evidence="1">The sequence shown here is derived from an EMBL/GenBank/DDBJ whole genome shotgun (WGS) entry which is preliminary data.</text>
</comment>
<evidence type="ECO:0000313" key="1">
    <source>
        <dbReference type="EMBL" id="EAS63905.1"/>
    </source>
</evidence>
<protein>
    <submittedName>
        <fullName evidence="1">Flagellar motor protein</fullName>
    </submittedName>
</protein>
<accession>Q1ZPQ5</accession>